<dbReference type="Proteomes" id="UP001567538">
    <property type="component" value="Unassembled WGS sequence"/>
</dbReference>
<gene>
    <name evidence="2" type="ORF">AAHA92_33773</name>
</gene>
<name>A0ABD1FGS2_SALDI</name>
<protein>
    <submittedName>
        <fullName evidence="2">Uncharacterized protein</fullName>
    </submittedName>
</protein>
<evidence type="ECO:0000313" key="3">
    <source>
        <dbReference type="Proteomes" id="UP001567538"/>
    </source>
</evidence>
<keyword evidence="3" id="KW-1185">Reference proteome</keyword>
<proteinExistence type="predicted"/>
<evidence type="ECO:0000313" key="2">
    <source>
        <dbReference type="EMBL" id="KAL1531051.1"/>
    </source>
</evidence>
<reference evidence="2 3" key="1">
    <citation type="submission" date="2024-06" db="EMBL/GenBank/DDBJ databases">
        <title>A chromosome level genome sequence of Diviner's sage (Salvia divinorum).</title>
        <authorList>
            <person name="Ford S.A."/>
            <person name="Ro D.-K."/>
            <person name="Ness R.W."/>
            <person name="Phillips M.A."/>
        </authorList>
    </citation>
    <scope>NUCLEOTIDE SEQUENCE [LARGE SCALE GENOMIC DNA]</scope>
    <source>
        <strain evidence="2">SAF-2024a</strain>
        <tissue evidence="2">Leaf</tissue>
    </source>
</reference>
<evidence type="ECO:0000256" key="1">
    <source>
        <dbReference type="SAM" id="MobiDB-lite"/>
    </source>
</evidence>
<accession>A0ABD1FGS2</accession>
<feature type="region of interest" description="Disordered" evidence="1">
    <location>
        <begin position="1"/>
        <end position="30"/>
    </location>
</feature>
<sequence>MLLHARMRRPPPSNNRRVLPPVAPSDSSPWSPEASIAAACRLRCSAALIPARTAPNTVEFHVIHALVTIMKNAQIMWECNLPLGIWIELSCWRFLEL</sequence>
<organism evidence="2 3">
    <name type="scientific">Salvia divinorum</name>
    <name type="common">Maria pastora</name>
    <name type="synonym">Diviner's sage</name>
    <dbReference type="NCBI Taxonomy" id="28513"/>
    <lineage>
        <taxon>Eukaryota</taxon>
        <taxon>Viridiplantae</taxon>
        <taxon>Streptophyta</taxon>
        <taxon>Embryophyta</taxon>
        <taxon>Tracheophyta</taxon>
        <taxon>Spermatophyta</taxon>
        <taxon>Magnoliopsida</taxon>
        <taxon>eudicotyledons</taxon>
        <taxon>Gunneridae</taxon>
        <taxon>Pentapetalae</taxon>
        <taxon>asterids</taxon>
        <taxon>lamiids</taxon>
        <taxon>Lamiales</taxon>
        <taxon>Lamiaceae</taxon>
        <taxon>Nepetoideae</taxon>
        <taxon>Mentheae</taxon>
        <taxon>Salviinae</taxon>
        <taxon>Salvia</taxon>
        <taxon>Salvia subgen. Calosphace</taxon>
    </lineage>
</organism>
<comment type="caution">
    <text evidence="2">The sequence shown here is derived from an EMBL/GenBank/DDBJ whole genome shotgun (WGS) entry which is preliminary data.</text>
</comment>
<dbReference type="EMBL" id="JBEAFC010000015">
    <property type="protein sequence ID" value="KAL1531051.1"/>
    <property type="molecule type" value="Genomic_DNA"/>
</dbReference>
<dbReference type="AlphaFoldDB" id="A0ABD1FGS2"/>